<proteinExistence type="predicted"/>
<evidence type="ECO:0000313" key="1">
    <source>
        <dbReference type="EMBL" id="CAI6368322.1"/>
    </source>
</evidence>
<dbReference type="InterPro" id="IPR052643">
    <property type="entry name" value="ERP44"/>
</dbReference>
<sequence length="396" mass="46079">MGSVGTMSDDPESCSKVLPINTENVFSILDSNELVIIIFYLQYDSKYNQFESIVNEAAMKVFELYPDTGKVVFGKSCCSEKWIYSGRYDLYVHDLYIKVFIHGKLSRIYFNDLDYSSVEELVSYVQKRLDGSIQEISSTCSIPDNPKAHSKVITGYFKNKYSPAYQTFRKVSMNLMDICRFYAGFGEKYTTMYSDNQNESLIIFKISNQPSPEFEQEIFSGDSSDYESLYAWGTKSCLQSTSEITFDNAMELEIDQHISFILFYNPDDLKPVKQFKDIIKRDLEEWRNNLKFFTADGQTFSPKLQQIGKTITDLPFVILNCFSTIHLFPENFSTQHDLKKYIQNYYLPRKKRTIDVYPNYIFHLFRKISKEPVKLEKIILSSSDSDEEDLGFGLFD</sequence>
<name>A0AAV0XLL5_9HEMI</name>
<keyword evidence="2" id="KW-1185">Reference proteome</keyword>
<dbReference type="SUPFAM" id="SSF52833">
    <property type="entry name" value="Thioredoxin-like"/>
    <property type="match status" value="3"/>
</dbReference>
<dbReference type="Pfam" id="PF13848">
    <property type="entry name" value="Thioredoxin_6"/>
    <property type="match status" value="1"/>
</dbReference>
<dbReference type="AlphaFoldDB" id="A0AAV0XLL5"/>
<dbReference type="Gene3D" id="3.40.30.10">
    <property type="entry name" value="Glutaredoxin"/>
    <property type="match status" value="2"/>
</dbReference>
<dbReference type="InterPro" id="IPR036249">
    <property type="entry name" value="Thioredoxin-like_sf"/>
</dbReference>
<comment type="caution">
    <text evidence="1">The sequence shown here is derived from an EMBL/GenBank/DDBJ whole genome shotgun (WGS) entry which is preliminary data.</text>
</comment>
<organism evidence="1 2">
    <name type="scientific">Macrosiphum euphorbiae</name>
    <name type="common">potato aphid</name>
    <dbReference type="NCBI Taxonomy" id="13131"/>
    <lineage>
        <taxon>Eukaryota</taxon>
        <taxon>Metazoa</taxon>
        <taxon>Ecdysozoa</taxon>
        <taxon>Arthropoda</taxon>
        <taxon>Hexapoda</taxon>
        <taxon>Insecta</taxon>
        <taxon>Pterygota</taxon>
        <taxon>Neoptera</taxon>
        <taxon>Paraneoptera</taxon>
        <taxon>Hemiptera</taxon>
        <taxon>Sternorrhyncha</taxon>
        <taxon>Aphidomorpha</taxon>
        <taxon>Aphidoidea</taxon>
        <taxon>Aphididae</taxon>
        <taxon>Macrosiphini</taxon>
        <taxon>Macrosiphum</taxon>
    </lineage>
</organism>
<dbReference type="Proteomes" id="UP001160148">
    <property type="component" value="Unassembled WGS sequence"/>
</dbReference>
<dbReference type="PANTHER" id="PTHR46295">
    <property type="entry name" value="ENDOPLASMIC RETICULUM RESIDENT PROTEIN 44"/>
    <property type="match status" value="1"/>
</dbReference>
<dbReference type="GO" id="GO:0003756">
    <property type="term" value="F:protein disulfide isomerase activity"/>
    <property type="evidence" value="ECO:0007669"/>
    <property type="project" value="TreeGrafter"/>
</dbReference>
<dbReference type="GO" id="GO:0005789">
    <property type="term" value="C:endoplasmic reticulum membrane"/>
    <property type="evidence" value="ECO:0007669"/>
    <property type="project" value="TreeGrafter"/>
</dbReference>
<accession>A0AAV0XLL5</accession>
<protein>
    <submittedName>
        <fullName evidence="1">Uncharacterized protein</fullName>
    </submittedName>
</protein>
<dbReference type="GO" id="GO:0006457">
    <property type="term" value="P:protein folding"/>
    <property type="evidence" value="ECO:0007669"/>
    <property type="project" value="TreeGrafter"/>
</dbReference>
<evidence type="ECO:0000313" key="2">
    <source>
        <dbReference type="Proteomes" id="UP001160148"/>
    </source>
</evidence>
<dbReference type="EMBL" id="CARXXK010000005">
    <property type="protein sequence ID" value="CAI6368322.1"/>
    <property type="molecule type" value="Genomic_DNA"/>
</dbReference>
<reference evidence="1 2" key="1">
    <citation type="submission" date="2023-01" db="EMBL/GenBank/DDBJ databases">
        <authorList>
            <person name="Whitehead M."/>
        </authorList>
    </citation>
    <scope>NUCLEOTIDE SEQUENCE [LARGE SCALE GENOMIC DNA]</scope>
</reference>
<dbReference type="GO" id="GO:0005793">
    <property type="term" value="C:endoplasmic reticulum-Golgi intermediate compartment"/>
    <property type="evidence" value="ECO:0007669"/>
    <property type="project" value="TreeGrafter"/>
</dbReference>
<dbReference type="PANTHER" id="PTHR46295:SF1">
    <property type="entry name" value="ENDOPLASMIC RETICULUM RESIDENT PROTEIN 44"/>
    <property type="match status" value="1"/>
</dbReference>
<gene>
    <name evidence="1" type="ORF">MEUPH1_LOCUS22694</name>
</gene>